<dbReference type="AlphaFoldDB" id="A0A9P3PZ40"/>
<evidence type="ECO:0000313" key="2">
    <source>
        <dbReference type="Proteomes" id="UP001063166"/>
    </source>
</evidence>
<comment type="caution">
    <text evidence="1">The sequence shown here is derived from an EMBL/GenBank/DDBJ whole genome shotgun (WGS) entry which is preliminary data.</text>
</comment>
<proteinExistence type="predicted"/>
<accession>A0A9P3PZ40</accession>
<organism evidence="1 2">
    <name type="scientific">Lyophyllum shimeji</name>
    <name type="common">Hon-shimeji</name>
    <name type="synonym">Tricholoma shimeji</name>
    <dbReference type="NCBI Taxonomy" id="47721"/>
    <lineage>
        <taxon>Eukaryota</taxon>
        <taxon>Fungi</taxon>
        <taxon>Dikarya</taxon>
        <taxon>Basidiomycota</taxon>
        <taxon>Agaricomycotina</taxon>
        <taxon>Agaricomycetes</taxon>
        <taxon>Agaricomycetidae</taxon>
        <taxon>Agaricales</taxon>
        <taxon>Tricholomatineae</taxon>
        <taxon>Lyophyllaceae</taxon>
        <taxon>Lyophyllum</taxon>
    </lineage>
</organism>
<reference evidence="1" key="1">
    <citation type="submission" date="2022-07" db="EMBL/GenBank/DDBJ databases">
        <title>The genome of Lyophyllum shimeji provides insight into the initial evolution of ectomycorrhizal fungal genome.</title>
        <authorList>
            <person name="Kobayashi Y."/>
            <person name="Shibata T."/>
            <person name="Hirakawa H."/>
            <person name="Shigenobu S."/>
            <person name="Nishiyama T."/>
            <person name="Yamada A."/>
            <person name="Hasebe M."/>
            <person name="Kawaguchi M."/>
        </authorList>
    </citation>
    <scope>NUCLEOTIDE SEQUENCE</scope>
    <source>
        <strain evidence="1">AT787</strain>
    </source>
</reference>
<dbReference type="EMBL" id="BRPK01000015">
    <property type="protein sequence ID" value="GLB43877.1"/>
    <property type="molecule type" value="Genomic_DNA"/>
</dbReference>
<sequence length="144" mass="16035">MSSLLRQIIIQGSSTTPTIDCIRSISSTTFQNTTVYSKSPTEKQEVITKTAKFAAVSGLDAAGAESVVLPGPFHKGGGGIDVFERVTGVVKDKSGNRLYFYRTTDHTFWDRIHFPRDETSSDWVKEPIYKRITEAEFKAKKLNV</sequence>
<protein>
    <submittedName>
        <fullName evidence="1">Uncharacterized protein</fullName>
    </submittedName>
</protein>
<dbReference type="Proteomes" id="UP001063166">
    <property type="component" value="Unassembled WGS sequence"/>
</dbReference>
<dbReference type="OrthoDB" id="2876513at2759"/>
<gene>
    <name evidence="1" type="ORF">LshimejAT787_1500610</name>
</gene>
<keyword evidence="2" id="KW-1185">Reference proteome</keyword>
<name>A0A9P3PZ40_LYOSH</name>
<evidence type="ECO:0000313" key="1">
    <source>
        <dbReference type="EMBL" id="GLB43877.1"/>
    </source>
</evidence>